<evidence type="ECO:0000256" key="1">
    <source>
        <dbReference type="ARBA" id="ARBA00007692"/>
    </source>
</evidence>
<dbReference type="InterPro" id="IPR038538">
    <property type="entry name" value="MTERF_sf"/>
</dbReference>
<reference evidence="4 5" key="1">
    <citation type="journal article" date="2014" name="Agronomy (Basel)">
        <title>A Draft Genome Sequence for Ensete ventricosum, the Drought-Tolerant Tree Against Hunger.</title>
        <authorList>
            <person name="Harrison J."/>
            <person name="Moore K.A."/>
            <person name="Paszkiewicz K."/>
            <person name="Jones T."/>
            <person name="Grant M."/>
            <person name="Ambacheew D."/>
            <person name="Muzemil S."/>
            <person name="Studholme D.J."/>
        </authorList>
    </citation>
    <scope>NUCLEOTIDE SEQUENCE [LARGE SCALE GENOMIC DNA]</scope>
</reference>
<dbReference type="PANTHER" id="PTHR13068:SF23">
    <property type="entry name" value="TRANSCRIPTION TERMINATION FACTOR MTERF15, MITOCHONDRIAL"/>
    <property type="match status" value="1"/>
</dbReference>
<evidence type="ECO:0000256" key="3">
    <source>
        <dbReference type="ARBA" id="ARBA00022946"/>
    </source>
</evidence>
<protein>
    <recommendedName>
        <fullName evidence="6">mTERF domain-containing protein, mitochondrial</fullName>
    </recommendedName>
</protein>
<keyword evidence="2" id="KW-0805">Transcription regulation</keyword>
<dbReference type="Proteomes" id="UP000287651">
    <property type="component" value="Unassembled WGS sequence"/>
</dbReference>
<dbReference type="GO" id="GO:0006353">
    <property type="term" value="P:DNA-templated transcription termination"/>
    <property type="evidence" value="ECO:0007669"/>
    <property type="project" value="UniProtKB-KW"/>
</dbReference>
<evidence type="ECO:0000313" key="4">
    <source>
        <dbReference type="EMBL" id="RRT56197.1"/>
    </source>
</evidence>
<evidence type="ECO:0000256" key="2">
    <source>
        <dbReference type="ARBA" id="ARBA00022472"/>
    </source>
</evidence>
<name>A0A426YWU0_ENSVE</name>
<dbReference type="InterPro" id="IPR003690">
    <property type="entry name" value="MTERF"/>
</dbReference>
<accession>A0A426YWU0</accession>
<comment type="caution">
    <text evidence="4">The sequence shown here is derived from an EMBL/GenBank/DDBJ whole genome shotgun (WGS) entry which is preliminary data.</text>
</comment>
<dbReference type="PANTHER" id="PTHR13068">
    <property type="entry name" value="CGI-12 PROTEIN-RELATED"/>
    <property type="match status" value="1"/>
</dbReference>
<keyword evidence="2" id="KW-0806">Transcription termination</keyword>
<organism evidence="4 5">
    <name type="scientific">Ensete ventricosum</name>
    <name type="common">Abyssinian banana</name>
    <name type="synonym">Musa ensete</name>
    <dbReference type="NCBI Taxonomy" id="4639"/>
    <lineage>
        <taxon>Eukaryota</taxon>
        <taxon>Viridiplantae</taxon>
        <taxon>Streptophyta</taxon>
        <taxon>Embryophyta</taxon>
        <taxon>Tracheophyta</taxon>
        <taxon>Spermatophyta</taxon>
        <taxon>Magnoliopsida</taxon>
        <taxon>Liliopsida</taxon>
        <taxon>Zingiberales</taxon>
        <taxon>Musaceae</taxon>
        <taxon>Ensete</taxon>
    </lineage>
</organism>
<dbReference type="EMBL" id="AMZH03009738">
    <property type="protein sequence ID" value="RRT56197.1"/>
    <property type="molecule type" value="Genomic_DNA"/>
</dbReference>
<proteinExistence type="inferred from homology"/>
<evidence type="ECO:0008006" key="6">
    <source>
        <dbReference type="Google" id="ProtNLM"/>
    </source>
</evidence>
<sequence length="516" mass="59234">MATRVLASLPLSRIILFESPPNRSFPYRKIRSFSIPSNHHAAIPSESPSTPHFSRQVSIAGVLLKYGFPQSRLHEFIRKNRFLMGLSPSDVEKCIGILLSFGLNQDSLVSILSSCPWTLELGFLRKWQAVFGELRLPSLSPSFVRRALEQSAKLRIEPDDLHRGVQVMKSLSLNDKAMSRVLEEMPLTLMKTPFDIACRIDILKDFRLKNDEIISICHLFPGFLAYNVDSRLRPLFAELRDLDFSPEEVRKMLLNNPKLLLSIEIGELSRCIDLLNSLKCRVPIKKKILSNGRLTACTEVKLRVDCLCCHGLIHRDAFKVLFVEPRVIIYAVEDIEKKIDFLLRKLGLSIEHLIEFPGYLGVNLEKQIIPRFNVVEHLKSIGGLGFNVGLKHLVRLSRLKFYNLFVKPYPECEKIFVGLIREIKPRHPTGGLIREIKSRQPTGGLIGEIKPRHPTGMWKLFKPQKYSDTEEDVKNMKLFIREIKPRHPTGGLIREIKPRHPTGMWKLFKPQKYSDT</sequence>
<comment type="similarity">
    <text evidence="1">Belongs to the mTERF family.</text>
</comment>
<gene>
    <name evidence="4" type="ORF">B296_00034789</name>
</gene>
<dbReference type="SMART" id="SM00733">
    <property type="entry name" value="Mterf"/>
    <property type="match status" value="5"/>
</dbReference>
<keyword evidence="2" id="KW-0804">Transcription</keyword>
<evidence type="ECO:0000313" key="5">
    <source>
        <dbReference type="Proteomes" id="UP000287651"/>
    </source>
</evidence>
<dbReference type="GO" id="GO:0003676">
    <property type="term" value="F:nucleic acid binding"/>
    <property type="evidence" value="ECO:0007669"/>
    <property type="project" value="InterPro"/>
</dbReference>
<dbReference type="Gene3D" id="1.25.70.10">
    <property type="entry name" value="Transcription termination factor 3, mitochondrial"/>
    <property type="match status" value="1"/>
</dbReference>
<keyword evidence="3" id="KW-0809">Transit peptide</keyword>
<dbReference type="AlphaFoldDB" id="A0A426YWU0"/>
<dbReference type="Pfam" id="PF02536">
    <property type="entry name" value="mTERF"/>
    <property type="match status" value="2"/>
</dbReference>